<dbReference type="NCBIfam" id="NF008913">
    <property type="entry name" value="PRK12276.1"/>
    <property type="match status" value="1"/>
</dbReference>
<evidence type="ECO:0000313" key="11">
    <source>
        <dbReference type="EMBL" id="KXA64803.1"/>
    </source>
</evidence>
<reference evidence="12 14" key="2">
    <citation type="submission" date="2018-09" db="EMBL/GenBank/DDBJ databases">
        <title>Genome sequence of Veillonella atypica isolated from periodontal Korean patients.</title>
        <authorList>
            <person name="Lee J.-H."/>
            <person name="Moon J.-H."/>
            <person name="Shin S.-Y."/>
        </authorList>
    </citation>
    <scope>NUCLEOTIDE SEQUENCE [LARGE SCALE GENOMIC DNA]</scope>
    <source>
        <strain evidence="12 14">KHUD_V1</strain>
    </source>
</reference>
<dbReference type="EMBL" id="LRQT01000019">
    <property type="protein sequence ID" value="KXA64803.1"/>
    <property type="molecule type" value="Genomic_DNA"/>
</dbReference>
<dbReference type="AlphaFoldDB" id="A0A133S5F3"/>
<evidence type="ECO:0000256" key="1">
    <source>
        <dbReference type="ARBA" id="ARBA00014413"/>
    </source>
</evidence>
<dbReference type="Proteomes" id="UP000277803">
    <property type="component" value="Unassembled WGS sequence"/>
</dbReference>
<dbReference type="EMBL" id="QXZZ01000020">
    <property type="protein sequence ID" value="RJY50800.1"/>
    <property type="molecule type" value="Genomic_DNA"/>
</dbReference>
<reference evidence="11 13" key="1">
    <citation type="submission" date="2016-01" db="EMBL/GenBank/DDBJ databases">
        <authorList>
            <person name="Oliw E.H."/>
        </authorList>
    </citation>
    <scope>NUCLEOTIDE SEQUENCE [LARGE SCALE GENOMIC DNA]</scope>
    <source>
        <strain evidence="11 13">CMW7756B</strain>
    </source>
</reference>
<dbReference type="PANTHER" id="PTHR36843:SF1">
    <property type="entry name" value="COPROHEME DECARBOXYLASE"/>
    <property type="match status" value="1"/>
</dbReference>
<dbReference type="STRING" id="39777.B7L28_08440"/>
<dbReference type="Pfam" id="PF06778">
    <property type="entry name" value="Chlor_dismutase"/>
    <property type="match status" value="1"/>
</dbReference>
<dbReference type="SUPFAM" id="SSF54909">
    <property type="entry name" value="Dimeric alpha+beta barrel"/>
    <property type="match status" value="1"/>
</dbReference>
<protein>
    <recommendedName>
        <fullName evidence="1">Coproheme decarboxylase</fullName>
        <ecNumber evidence="10">1.3.98.5</ecNumber>
    </recommendedName>
    <alternativeName>
        <fullName evidence="6">Coproheme III oxidative decarboxylase</fullName>
    </alternativeName>
    <alternativeName>
        <fullName evidence="7">Hydrogen peroxide-dependent heme synthase</fullName>
    </alternativeName>
</protein>
<evidence type="ECO:0000256" key="8">
    <source>
        <dbReference type="ARBA" id="ARBA00049896"/>
    </source>
</evidence>
<comment type="catalytic activity">
    <reaction evidence="8">
        <text>Fe-coproporphyrin III + 2 H2O2 + 2 H(+) = heme b + 2 CO2 + 4 H2O</text>
        <dbReference type="Rhea" id="RHEA:56516"/>
        <dbReference type="ChEBI" id="CHEBI:15377"/>
        <dbReference type="ChEBI" id="CHEBI:15378"/>
        <dbReference type="ChEBI" id="CHEBI:16240"/>
        <dbReference type="ChEBI" id="CHEBI:16526"/>
        <dbReference type="ChEBI" id="CHEBI:60344"/>
        <dbReference type="ChEBI" id="CHEBI:68438"/>
        <dbReference type="EC" id="1.3.98.5"/>
    </reaction>
    <physiologicalReaction direction="left-to-right" evidence="8">
        <dbReference type="Rhea" id="RHEA:56517"/>
    </physiologicalReaction>
</comment>
<name>A0A133S5F3_9FIRM</name>
<organism evidence="11">
    <name type="scientific">Veillonella atypica</name>
    <dbReference type="NCBI Taxonomy" id="39777"/>
    <lineage>
        <taxon>Bacteria</taxon>
        <taxon>Bacillati</taxon>
        <taxon>Bacillota</taxon>
        <taxon>Negativicutes</taxon>
        <taxon>Veillonellales</taxon>
        <taxon>Veillonellaceae</taxon>
        <taxon>Veillonella</taxon>
    </lineage>
</organism>
<evidence type="ECO:0000256" key="4">
    <source>
        <dbReference type="ARBA" id="ARBA00023004"/>
    </source>
</evidence>
<keyword evidence="3" id="KW-0479">Metal-binding</keyword>
<keyword evidence="2" id="KW-0349">Heme</keyword>
<evidence type="ECO:0000256" key="2">
    <source>
        <dbReference type="ARBA" id="ARBA00022617"/>
    </source>
</evidence>
<dbReference type="GO" id="GO:0020037">
    <property type="term" value="F:heme binding"/>
    <property type="evidence" value="ECO:0007669"/>
    <property type="project" value="InterPro"/>
</dbReference>
<dbReference type="InterPro" id="IPR010644">
    <property type="entry name" value="ChdC/CLD"/>
</dbReference>
<dbReference type="RefSeq" id="WP_060807438.1">
    <property type="nucleotide sequence ID" value="NZ_KQ958066.1"/>
</dbReference>
<dbReference type="PATRIC" id="fig|39777.7.peg.761"/>
<comment type="cofactor">
    <cofactor evidence="9">
        <name>Fe-coproporphyrin III</name>
        <dbReference type="ChEBI" id="CHEBI:68438"/>
    </cofactor>
</comment>
<evidence type="ECO:0000256" key="10">
    <source>
        <dbReference type="ARBA" id="ARBA00050019"/>
    </source>
</evidence>
<dbReference type="GO" id="GO:0004601">
    <property type="term" value="F:peroxidase activity"/>
    <property type="evidence" value="ECO:0007669"/>
    <property type="project" value="UniProtKB-KW"/>
</dbReference>
<evidence type="ECO:0000256" key="6">
    <source>
        <dbReference type="ARBA" id="ARBA00029882"/>
    </source>
</evidence>
<dbReference type="GO" id="GO:0046872">
    <property type="term" value="F:metal ion binding"/>
    <property type="evidence" value="ECO:0007669"/>
    <property type="project" value="UniProtKB-KW"/>
</dbReference>
<evidence type="ECO:0000256" key="9">
    <source>
        <dbReference type="ARBA" id="ARBA00049935"/>
    </source>
</evidence>
<evidence type="ECO:0000256" key="3">
    <source>
        <dbReference type="ARBA" id="ARBA00022723"/>
    </source>
</evidence>
<keyword evidence="12" id="KW-0575">Peroxidase</keyword>
<comment type="caution">
    <text evidence="11">The sequence shown here is derived from an EMBL/GenBank/DDBJ whole genome shotgun (WGS) entry which is preliminary data.</text>
</comment>
<sequence>MGKAIPTVEGWHSQHMVFSMDFSAWNCFDAEEKAEARDELKAFLAELESMHQAKEGSYAFYDVNGYKGDLLLWILAPSLEDLAKWERKFRRLTIASVLVQTYSYTSVTEVSAYVKAKLDTPEVDAKLYPTVPKDKYICFYNMTKKREGNDNWYMLPQEERGRMMREHGITGRPYLEVLSEYTTGGVGLDDWEWGVTIFSNDDIQFKKIVYDMRFEEASARYGIFSDFYVGTLIDEARFDEVFA</sequence>
<keyword evidence="12" id="KW-0560">Oxidoreductase</keyword>
<evidence type="ECO:0000256" key="7">
    <source>
        <dbReference type="ARBA" id="ARBA00030236"/>
    </source>
</evidence>
<keyword evidence="4" id="KW-0408">Iron</keyword>
<dbReference type="Proteomes" id="UP000070226">
    <property type="component" value="Unassembled WGS sequence"/>
</dbReference>
<evidence type="ECO:0000256" key="5">
    <source>
        <dbReference type="ARBA" id="ARBA00023444"/>
    </source>
</evidence>
<dbReference type="GO" id="GO:0016829">
    <property type="term" value="F:lyase activity"/>
    <property type="evidence" value="ECO:0007669"/>
    <property type="project" value="UniProtKB-KW"/>
</dbReference>
<dbReference type="Gene3D" id="3.30.70.1030">
    <property type="entry name" value="Apc35880, domain 1"/>
    <property type="match status" value="2"/>
</dbReference>
<gene>
    <name evidence="12" type="ORF">D2965_03570</name>
    <name evidence="11" type="ORF">HMPREF3233_00775</name>
</gene>
<dbReference type="EC" id="1.3.98.5" evidence="10"/>
<dbReference type="InterPro" id="IPR011008">
    <property type="entry name" value="Dimeric_a/b-barrel"/>
</dbReference>
<evidence type="ECO:0000313" key="12">
    <source>
        <dbReference type="EMBL" id="RJY50800.1"/>
    </source>
</evidence>
<proteinExistence type="predicted"/>
<accession>A0A133S5F3</accession>
<dbReference type="PANTHER" id="PTHR36843">
    <property type="entry name" value="HEME-DEPENDENT PEROXIDASE YWFI-RELATED"/>
    <property type="match status" value="1"/>
</dbReference>
<evidence type="ECO:0000313" key="14">
    <source>
        <dbReference type="Proteomes" id="UP000277803"/>
    </source>
</evidence>
<comment type="pathway">
    <text evidence="5">Porphyrin-containing compound metabolism.</text>
</comment>
<keyword evidence="11" id="KW-0456">Lyase</keyword>
<evidence type="ECO:0000313" key="13">
    <source>
        <dbReference type="Proteomes" id="UP000070226"/>
    </source>
</evidence>